<sequence>MEKKFCYCANHIVHVEYTAVRPWRASAREMRQPEKILEGWGAVRRLRQGDPISANLFSAYLENAFSKLTWQHLKGQEVNYDTFPECGSMEGISFTQGSPRTWSCLDATEK</sequence>
<keyword evidence="2" id="KW-1185">Reference proteome</keyword>
<reference evidence="2" key="1">
    <citation type="submission" date="2010-08" db="EMBL/GenBank/DDBJ databases">
        <authorList>
            <consortium name="Caenorhabditis japonica Sequencing Consortium"/>
            <person name="Wilson R.K."/>
        </authorList>
    </citation>
    <scope>NUCLEOTIDE SEQUENCE [LARGE SCALE GENOMIC DNA]</scope>
    <source>
        <strain evidence="2">DF5081</strain>
    </source>
</reference>
<dbReference type="Proteomes" id="UP000005237">
    <property type="component" value="Unassembled WGS sequence"/>
</dbReference>
<accession>A0A8R1I7W4</accession>
<name>A0A8R1I7W4_CAEJA</name>
<evidence type="ECO:0000313" key="2">
    <source>
        <dbReference type="Proteomes" id="UP000005237"/>
    </source>
</evidence>
<reference evidence="1" key="2">
    <citation type="submission" date="2022-06" db="UniProtKB">
        <authorList>
            <consortium name="EnsemblMetazoa"/>
        </authorList>
    </citation>
    <scope>IDENTIFICATION</scope>
    <source>
        <strain evidence="1">DF5081</strain>
    </source>
</reference>
<dbReference type="EnsemblMetazoa" id="CJA28118.1">
    <property type="protein sequence ID" value="CJA28118.1"/>
    <property type="gene ID" value="WBGene00183692"/>
</dbReference>
<protein>
    <submittedName>
        <fullName evidence="1">Uncharacterized protein</fullName>
    </submittedName>
</protein>
<organism evidence="1 2">
    <name type="scientific">Caenorhabditis japonica</name>
    <dbReference type="NCBI Taxonomy" id="281687"/>
    <lineage>
        <taxon>Eukaryota</taxon>
        <taxon>Metazoa</taxon>
        <taxon>Ecdysozoa</taxon>
        <taxon>Nematoda</taxon>
        <taxon>Chromadorea</taxon>
        <taxon>Rhabditida</taxon>
        <taxon>Rhabditina</taxon>
        <taxon>Rhabditomorpha</taxon>
        <taxon>Rhabditoidea</taxon>
        <taxon>Rhabditidae</taxon>
        <taxon>Peloderinae</taxon>
        <taxon>Caenorhabditis</taxon>
    </lineage>
</organism>
<dbReference type="AlphaFoldDB" id="A0A8R1I7W4"/>
<evidence type="ECO:0000313" key="1">
    <source>
        <dbReference type="EnsemblMetazoa" id="CJA28118.1"/>
    </source>
</evidence>
<proteinExistence type="predicted"/>